<evidence type="ECO:0000256" key="1">
    <source>
        <dbReference type="ARBA" id="ARBA00010587"/>
    </source>
</evidence>
<dbReference type="PANTHER" id="PTHR37164">
    <property type="entry name" value="BACTERIOHEMERYTHRIN"/>
    <property type="match status" value="1"/>
</dbReference>
<feature type="domain" description="Hemerythrin-like" evidence="5">
    <location>
        <begin position="17"/>
        <end position="127"/>
    </location>
</feature>
<name>A0ABT7QW23_9BACT</name>
<dbReference type="Gene3D" id="1.20.120.50">
    <property type="entry name" value="Hemerythrin-like"/>
    <property type="match status" value="1"/>
</dbReference>
<keyword evidence="4" id="KW-0408">Iron</keyword>
<dbReference type="PROSITE" id="PS00550">
    <property type="entry name" value="HEMERYTHRINS"/>
    <property type="match status" value="1"/>
</dbReference>
<dbReference type="NCBIfam" id="TIGR02481">
    <property type="entry name" value="hemeryth_dom"/>
    <property type="match status" value="1"/>
</dbReference>
<dbReference type="RefSeq" id="WP_289402633.1">
    <property type="nucleotide sequence ID" value="NZ_JAQIBC010000014.1"/>
</dbReference>
<keyword evidence="3" id="KW-0479">Metal-binding</keyword>
<dbReference type="CDD" id="cd12107">
    <property type="entry name" value="Hemerythrin"/>
    <property type="match status" value="1"/>
</dbReference>
<evidence type="ECO:0000313" key="7">
    <source>
        <dbReference type="Proteomes" id="UP001169066"/>
    </source>
</evidence>
<proteinExistence type="inferred from homology"/>
<keyword evidence="2" id="KW-0813">Transport</keyword>
<dbReference type="InterPro" id="IPR012312">
    <property type="entry name" value="Hemerythrin-like"/>
</dbReference>
<dbReference type="Proteomes" id="UP001169066">
    <property type="component" value="Unassembled WGS sequence"/>
</dbReference>
<dbReference type="SUPFAM" id="SSF47188">
    <property type="entry name" value="Hemerythrin-like"/>
    <property type="match status" value="1"/>
</dbReference>
<dbReference type="InterPro" id="IPR012827">
    <property type="entry name" value="Hemerythrin_metal-bd"/>
</dbReference>
<reference evidence="6" key="1">
    <citation type="submission" date="2023-01" db="EMBL/GenBank/DDBJ databases">
        <title>Sulfurovum sp. XTW-4 genome assembly.</title>
        <authorList>
            <person name="Wang J."/>
        </authorList>
    </citation>
    <scope>NUCLEOTIDE SEQUENCE</scope>
    <source>
        <strain evidence="6">XTW-4</strain>
    </source>
</reference>
<protein>
    <submittedName>
        <fullName evidence="6">Hemerythrin family protein</fullName>
    </submittedName>
</protein>
<keyword evidence="7" id="KW-1185">Reference proteome</keyword>
<dbReference type="InterPro" id="IPR035938">
    <property type="entry name" value="Hemerythrin-like_sf"/>
</dbReference>
<dbReference type="InterPro" id="IPR050669">
    <property type="entry name" value="Hemerythrin"/>
</dbReference>
<dbReference type="Pfam" id="PF01814">
    <property type="entry name" value="Hemerythrin"/>
    <property type="match status" value="1"/>
</dbReference>
<organism evidence="6 7">
    <name type="scientific">Sulfurovum xiamenensis</name>
    <dbReference type="NCBI Taxonomy" id="3019066"/>
    <lineage>
        <taxon>Bacteria</taxon>
        <taxon>Pseudomonadati</taxon>
        <taxon>Campylobacterota</taxon>
        <taxon>Epsilonproteobacteria</taxon>
        <taxon>Campylobacterales</taxon>
        <taxon>Sulfurovaceae</taxon>
        <taxon>Sulfurovum</taxon>
    </lineage>
</organism>
<evidence type="ECO:0000256" key="4">
    <source>
        <dbReference type="ARBA" id="ARBA00023004"/>
    </source>
</evidence>
<accession>A0ABT7QW23</accession>
<gene>
    <name evidence="6" type="ORF">PF327_11165</name>
</gene>
<evidence type="ECO:0000256" key="2">
    <source>
        <dbReference type="ARBA" id="ARBA00022621"/>
    </source>
</evidence>
<dbReference type="PANTHER" id="PTHR37164:SF1">
    <property type="entry name" value="BACTERIOHEMERYTHRIN"/>
    <property type="match status" value="1"/>
</dbReference>
<evidence type="ECO:0000256" key="3">
    <source>
        <dbReference type="ARBA" id="ARBA00022723"/>
    </source>
</evidence>
<evidence type="ECO:0000313" key="6">
    <source>
        <dbReference type="EMBL" id="MDM5264754.1"/>
    </source>
</evidence>
<sequence>MLIQQQDVQQVANAMMNMLHEDEMEVINNFYDAVKAKDVDKVDELFPGFLAEIETHFKTEEDMMEQSAYSDMQMHKSDHDLIRKKLEKFHKRWEVLKGPKELQGFLEKDFKKWYTQHITKWDAQTAPNIG</sequence>
<dbReference type="EMBL" id="JAQIBC010000014">
    <property type="protein sequence ID" value="MDM5264754.1"/>
    <property type="molecule type" value="Genomic_DNA"/>
</dbReference>
<comment type="similarity">
    <text evidence="1">Belongs to the hemerythrin family.</text>
</comment>
<evidence type="ECO:0000259" key="5">
    <source>
        <dbReference type="Pfam" id="PF01814"/>
    </source>
</evidence>
<comment type="caution">
    <text evidence="6">The sequence shown here is derived from an EMBL/GenBank/DDBJ whole genome shotgun (WGS) entry which is preliminary data.</text>
</comment>
<keyword evidence="2" id="KW-0561">Oxygen transport</keyword>
<dbReference type="InterPro" id="IPR016131">
    <property type="entry name" value="Haemerythrin_Fe_BS"/>
</dbReference>